<reference evidence="3" key="2">
    <citation type="submission" date="2020-09" db="EMBL/GenBank/DDBJ databases">
        <authorList>
            <person name="Sun Q."/>
            <person name="Kim S."/>
        </authorList>
    </citation>
    <scope>NUCLEOTIDE SEQUENCE</scope>
    <source>
        <strain evidence="3">KCTC 42097</strain>
    </source>
</reference>
<dbReference type="RefSeq" id="WP_189490722.1">
    <property type="nucleotide sequence ID" value="NZ_BMZO01000008.1"/>
</dbReference>
<gene>
    <name evidence="3" type="ORF">GCM10010136_25360</name>
</gene>
<dbReference type="Proteomes" id="UP000641137">
    <property type="component" value="Unassembled WGS sequence"/>
</dbReference>
<dbReference type="GO" id="GO:0016853">
    <property type="term" value="F:isomerase activity"/>
    <property type="evidence" value="ECO:0007669"/>
    <property type="project" value="UniProtKB-KW"/>
</dbReference>
<comment type="similarity">
    <text evidence="1">Belongs to the PhzF family.</text>
</comment>
<accession>A0A8J3GI84</accession>
<proteinExistence type="inferred from homology"/>
<dbReference type="Pfam" id="PF02567">
    <property type="entry name" value="PhzC-PhzF"/>
    <property type="match status" value="1"/>
</dbReference>
<keyword evidence="4" id="KW-1185">Reference proteome</keyword>
<dbReference type="PANTHER" id="PTHR13774">
    <property type="entry name" value="PHENAZINE BIOSYNTHESIS PROTEIN"/>
    <property type="match status" value="1"/>
</dbReference>
<organism evidence="3 4">
    <name type="scientific">Limoniibacter endophyticus</name>
    <dbReference type="NCBI Taxonomy" id="1565040"/>
    <lineage>
        <taxon>Bacteria</taxon>
        <taxon>Pseudomonadati</taxon>
        <taxon>Pseudomonadota</taxon>
        <taxon>Alphaproteobacteria</taxon>
        <taxon>Hyphomicrobiales</taxon>
        <taxon>Bartonellaceae</taxon>
        <taxon>Limoniibacter</taxon>
    </lineage>
</organism>
<keyword evidence="3" id="KW-0413">Isomerase</keyword>
<evidence type="ECO:0000256" key="2">
    <source>
        <dbReference type="PIRSR" id="PIRSR016184-1"/>
    </source>
</evidence>
<evidence type="ECO:0000313" key="3">
    <source>
        <dbReference type="EMBL" id="GHC75439.1"/>
    </source>
</evidence>
<protein>
    <submittedName>
        <fullName evidence="3">Isomerase</fullName>
    </submittedName>
</protein>
<dbReference type="Gene3D" id="3.10.310.10">
    <property type="entry name" value="Diaminopimelate Epimerase, Chain A, domain 1"/>
    <property type="match status" value="2"/>
</dbReference>
<dbReference type="SUPFAM" id="SSF54506">
    <property type="entry name" value="Diaminopimelate epimerase-like"/>
    <property type="match status" value="1"/>
</dbReference>
<dbReference type="PANTHER" id="PTHR13774:SF32">
    <property type="entry name" value="ANTISENSE-ENHANCING SEQUENCE 1"/>
    <property type="match status" value="1"/>
</dbReference>
<comment type="caution">
    <text evidence="3">The sequence shown here is derived from an EMBL/GenBank/DDBJ whole genome shotgun (WGS) entry which is preliminary data.</text>
</comment>
<dbReference type="NCBIfam" id="TIGR00654">
    <property type="entry name" value="PhzF_family"/>
    <property type="match status" value="1"/>
</dbReference>
<dbReference type="AlphaFoldDB" id="A0A8J3GI84"/>
<dbReference type="PIRSF" id="PIRSF016184">
    <property type="entry name" value="PhzC_PhzF"/>
    <property type="match status" value="1"/>
</dbReference>
<dbReference type="EMBL" id="BMZO01000008">
    <property type="protein sequence ID" value="GHC75439.1"/>
    <property type="molecule type" value="Genomic_DNA"/>
</dbReference>
<dbReference type="GO" id="GO:0005737">
    <property type="term" value="C:cytoplasm"/>
    <property type="evidence" value="ECO:0007669"/>
    <property type="project" value="TreeGrafter"/>
</dbReference>
<sequence>MTTRAFSTYDVFTEKPLSGNQLAIVWNAEGLDAPRMQAIAREFNLSETVFVLPPEDKRHTARLRIFTPFAELDFAGHPTVGAAIAIGERNRDAANDRTAIMALEENVGVVRCVVDLTDKCFAEFDLPRLPAPVASSIQPELAAAALGLDHSDIGFENHQPMLWTAGNPIALIPIHGLAAIARARIDLAIWADVLEDYPATTPSAYLYCRECIGSDCAFHARKFSPFPDGGEDPATGSAVAALAGAIQHFDRMPEGAHRLWVEQGMEINRPSRIRLEMDIVGGAIDTARIGGHAVKISEGKLLV</sequence>
<dbReference type="InterPro" id="IPR003719">
    <property type="entry name" value="Phenazine_PhzF-like"/>
</dbReference>
<feature type="active site" evidence="2">
    <location>
        <position position="47"/>
    </location>
</feature>
<reference evidence="3" key="1">
    <citation type="journal article" date="2014" name="Int. J. Syst. Evol. Microbiol.">
        <title>Complete genome sequence of Corynebacterium casei LMG S-19264T (=DSM 44701T), isolated from a smear-ripened cheese.</title>
        <authorList>
            <consortium name="US DOE Joint Genome Institute (JGI-PGF)"/>
            <person name="Walter F."/>
            <person name="Albersmeier A."/>
            <person name="Kalinowski J."/>
            <person name="Ruckert C."/>
        </authorList>
    </citation>
    <scope>NUCLEOTIDE SEQUENCE</scope>
    <source>
        <strain evidence="3">KCTC 42097</strain>
    </source>
</reference>
<evidence type="ECO:0000313" key="4">
    <source>
        <dbReference type="Proteomes" id="UP000641137"/>
    </source>
</evidence>
<evidence type="ECO:0000256" key="1">
    <source>
        <dbReference type="ARBA" id="ARBA00008270"/>
    </source>
</evidence>
<name>A0A8J3GI84_9HYPH</name>